<feature type="region of interest" description="Disordered" evidence="1">
    <location>
        <begin position="105"/>
        <end position="126"/>
    </location>
</feature>
<reference evidence="3" key="1">
    <citation type="submission" date="2023-11" db="EMBL/GenBank/DDBJ databases">
        <authorList>
            <person name="De Vega J J."/>
            <person name="De Vega J J."/>
        </authorList>
    </citation>
    <scope>NUCLEOTIDE SEQUENCE</scope>
</reference>
<proteinExistence type="predicted"/>
<protein>
    <recommendedName>
        <fullName evidence="2">DnaJ homologue subfamily C member 28 conserved domain-containing protein</fullName>
    </recommendedName>
</protein>
<evidence type="ECO:0000256" key="1">
    <source>
        <dbReference type="SAM" id="MobiDB-lite"/>
    </source>
</evidence>
<dbReference type="AlphaFoldDB" id="A0AAD2GUC1"/>
<evidence type="ECO:0000313" key="3">
    <source>
        <dbReference type="EMBL" id="CAK5263325.1"/>
    </source>
</evidence>
<dbReference type="EMBL" id="CAVNYO010000039">
    <property type="protein sequence ID" value="CAK5263325.1"/>
    <property type="molecule type" value="Genomic_DNA"/>
</dbReference>
<feature type="domain" description="DnaJ homologue subfamily C member 28 conserved" evidence="2">
    <location>
        <begin position="253"/>
        <end position="323"/>
    </location>
</feature>
<comment type="caution">
    <text evidence="3">The sequence shown here is derived from an EMBL/GenBank/DDBJ whole genome shotgun (WGS) entry which is preliminary data.</text>
</comment>
<dbReference type="Pfam" id="PF09350">
    <property type="entry name" value="DJC28_CD"/>
    <property type="match status" value="1"/>
</dbReference>
<organism evidence="3 4">
    <name type="scientific">Mycena citricolor</name>
    <dbReference type="NCBI Taxonomy" id="2018698"/>
    <lineage>
        <taxon>Eukaryota</taxon>
        <taxon>Fungi</taxon>
        <taxon>Dikarya</taxon>
        <taxon>Basidiomycota</taxon>
        <taxon>Agaricomycotina</taxon>
        <taxon>Agaricomycetes</taxon>
        <taxon>Agaricomycetidae</taxon>
        <taxon>Agaricales</taxon>
        <taxon>Marasmiineae</taxon>
        <taxon>Mycenaceae</taxon>
        <taxon>Mycena</taxon>
    </lineage>
</organism>
<evidence type="ECO:0000259" key="2">
    <source>
        <dbReference type="Pfam" id="PF09350"/>
    </source>
</evidence>
<dbReference type="PANTHER" id="PTHR39394:SF1">
    <property type="entry name" value="DNAJ HOMOLOGUE SUBFAMILY C MEMBER 28 CONSERVED DOMAIN-CONTAINING PROTEIN"/>
    <property type="match status" value="1"/>
</dbReference>
<dbReference type="PANTHER" id="PTHR39394">
    <property type="entry name" value="YALI0E31793P"/>
    <property type="match status" value="1"/>
</dbReference>
<accession>A0AAD2GUC1</accession>
<dbReference type="InterPro" id="IPR018961">
    <property type="entry name" value="DnaJ_homolog_subfam-C_membr-28"/>
</dbReference>
<feature type="region of interest" description="Disordered" evidence="1">
    <location>
        <begin position="187"/>
        <end position="207"/>
    </location>
</feature>
<dbReference type="Proteomes" id="UP001295794">
    <property type="component" value="Unassembled WGS sequence"/>
</dbReference>
<feature type="non-terminal residue" evidence="3">
    <location>
        <position position="463"/>
    </location>
</feature>
<name>A0AAD2GUC1_9AGAR</name>
<evidence type="ECO:0000313" key="4">
    <source>
        <dbReference type="Proteomes" id="UP001295794"/>
    </source>
</evidence>
<gene>
    <name evidence="3" type="ORF">MYCIT1_LOCUS2742</name>
</gene>
<sequence>TCMLPNRVHFASLRLCRPHFSTYVAVRNSERSDNASSANLVGSAKLFADAALEEEQPGPSATSKRLQDILAEQPNWTGDERIEDTVLRMLVDKYKPLRSGTIQTAEQKMKKAPSKIPQYHEDSPPLHSSVADGAATYKPFVPPGSSWASVPLLPPGPPDHRPWHTEYKIPDHAQVSVRVGRFPMKTSAQHTGASAIGGDEQTRRAEKELHRKLGRLNRARESSLDYRLGLGNTNKHHAPSQINPVSMKGWTNLVEDRIEKARRAGLFTKVKGRGKPLERIAEEHNPFIAREEYLMNRIVKRNGAAPPWVQLQGELDASLSTFRHLLLDGWTRHAIRALTISAPLPELEAIRRFRDPRWSAKESTFHTAALAEVNDKVRRYNALAPYAVRRTLHVLDAELASVYIKGEVEIPRMLEERARARPLTKQAVDVPSLSLQFQMNWMKRLRQFLMTLLQRLEHTVRRS</sequence>
<keyword evidence="4" id="KW-1185">Reference proteome</keyword>